<reference evidence="2" key="1">
    <citation type="journal article" date="2020" name="Cell">
        <title>Large-Scale Comparative Analyses of Tick Genomes Elucidate Their Genetic Diversity and Vector Capacities.</title>
        <authorList>
            <consortium name="Tick Genome and Microbiome Consortium (TIGMIC)"/>
            <person name="Jia N."/>
            <person name="Wang J."/>
            <person name="Shi W."/>
            <person name="Du L."/>
            <person name="Sun Y."/>
            <person name="Zhan W."/>
            <person name="Jiang J.F."/>
            <person name="Wang Q."/>
            <person name="Zhang B."/>
            <person name="Ji P."/>
            <person name="Bell-Sakyi L."/>
            <person name="Cui X.M."/>
            <person name="Yuan T.T."/>
            <person name="Jiang B.G."/>
            <person name="Yang W.F."/>
            <person name="Lam T.T."/>
            <person name="Chang Q.C."/>
            <person name="Ding S.J."/>
            <person name="Wang X.J."/>
            <person name="Zhu J.G."/>
            <person name="Ruan X.D."/>
            <person name="Zhao L."/>
            <person name="Wei J.T."/>
            <person name="Ye R.Z."/>
            <person name="Que T.C."/>
            <person name="Du C.H."/>
            <person name="Zhou Y.H."/>
            <person name="Cheng J.X."/>
            <person name="Dai P.F."/>
            <person name="Guo W.B."/>
            <person name="Han X.H."/>
            <person name="Huang E.J."/>
            <person name="Li L.F."/>
            <person name="Wei W."/>
            <person name="Gao Y.C."/>
            <person name="Liu J.Z."/>
            <person name="Shao H.Z."/>
            <person name="Wang X."/>
            <person name="Wang C.C."/>
            <person name="Yang T.C."/>
            <person name="Huo Q.B."/>
            <person name="Li W."/>
            <person name="Chen H.Y."/>
            <person name="Chen S.E."/>
            <person name="Zhou L.G."/>
            <person name="Ni X.B."/>
            <person name="Tian J.H."/>
            <person name="Sheng Y."/>
            <person name="Liu T."/>
            <person name="Pan Y.S."/>
            <person name="Xia L.Y."/>
            <person name="Li J."/>
            <person name="Zhao F."/>
            <person name="Cao W.C."/>
        </authorList>
    </citation>
    <scope>NUCLEOTIDE SEQUENCE</scope>
    <source>
        <strain evidence="2">Rmic-2018</strain>
    </source>
</reference>
<dbReference type="Proteomes" id="UP000821866">
    <property type="component" value="Chromosome 6"/>
</dbReference>
<evidence type="ECO:0000313" key="2">
    <source>
        <dbReference type="EMBL" id="KAH8024133.1"/>
    </source>
</evidence>
<keyword evidence="1" id="KW-0472">Membrane</keyword>
<accession>A0A9J6DPD0</accession>
<dbReference type="SUPFAM" id="SSF55486">
    <property type="entry name" value="Metalloproteases ('zincins'), catalytic domain"/>
    <property type="match status" value="1"/>
</dbReference>
<reference evidence="2" key="2">
    <citation type="submission" date="2021-09" db="EMBL/GenBank/DDBJ databases">
        <authorList>
            <person name="Jia N."/>
            <person name="Wang J."/>
            <person name="Shi W."/>
            <person name="Du L."/>
            <person name="Sun Y."/>
            <person name="Zhan W."/>
            <person name="Jiang J."/>
            <person name="Wang Q."/>
            <person name="Zhang B."/>
            <person name="Ji P."/>
            <person name="Sakyi L.B."/>
            <person name="Cui X."/>
            <person name="Yuan T."/>
            <person name="Jiang B."/>
            <person name="Yang W."/>
            <person name="Lam T.T.-Y."/>
            <person name="Chang Q."/>
            <person name="Ding S."/>
            <person name="Wang X."/>
            <person name="Zhu J."/>
            <person name="Ruan X."/>
            <person name="Zhao L."/>
            <person name="Wei J."/>
            <person name="Que T."/>
            <person name="Du C."/>
            <person name="Cheng J."/>
            <person name="Dai P."/>
            <person name="Han X."/>
            <person name="Huang E."/>
            <person name="Gao Y."/>
            <person name="Liu J."/>
            <person name="Shao H."/>
            <person name="Ye R."/>
            <person name="Li L."/>
            <person name="Wei W."/>
            <person name="Wang X."/>
            <person name="Wang C."/>
            <person name="Huo Q."/>
            <person name="Li W."/>
            <person name="Guo W."/>
            <person name="Chen H."/>
            <person name="Chen S."/>
            <person name="Zhou L."/>
            <person name="Zhou L."/>
            <person name="Ni X."/>
            <person name="Tian J."/>
            <person name="Zhou Y."/>
            <person name="Sheng Y."/>
            <person name="Liu T."/>
            <person name="Pan Y."/>
            <person name="Xia L."/>
            <person name="Li J."/>
            <person name="Zhao F."/>
            <person name="Cao W."/>
        </authorList>
    </citation>
    <scope>NUCLEOTIDE SEQUENCE</scope>
    <source>
        <strain evidence="2">Rmic-2018</strain>
        <tissue evidence="2">Larvae</tissue>
    </source>
</reference>
<dbReference type="EMBL" id="JABSTU010000008">
    <property type="protein sequence ID" value="KAH8024133.1"/>
    <property type="molecule type" value="Genomic_DNA"/>
</dbReference>
<proteinExistence type="predicted"/>
<sequence length="768" mass="86230">MLCGELSRQRDRSCECSLLLRTTEERNVSVSFVKMTSVFFMTRSSCEAASEHSASRSLSDELSGSIPREREYELVRGPVVDRFRWEGGITIIVIGFRRRTWHLWTLAQMRKPSNRVQRRQVYRLYPAEAFSAFRESPPWEGRRRDRYYTFAAVFIALAVFAWAFLSLTADRTDAAPYTEQRFCCSHLLATLAEVSNLSLAPCNSFFDFACFRRTGIERLNITLKNLLSDVVSPVLHGIAREPVSDVLRLFHAGCTRTAVDTGLTLAEAVRDFIATLRLRVPVPSTDMLTLLGGLQLRYGIAVGVDIAFTLALKRKPAILNVTALNVNSLNEYNAELVLQASNPLLNTATTLKEVVNLYKDLAKWSRLPSAAADWHGRHRSSSRQISVVETLLSHWKPFLTSAGVLKRTSALSIQATDGAMRVLEALIAPERSAVAMAYLVLRAMEGLYELAFLTAAHPPESSANDQYCDEKTESLRALWAMATFERLKSPRRNVYLSQVFSLMVAVVSDQVTRLGIAGTDVQKVKHMLQDLKLQPFPDDVDEVAADMEKLPEMTPVYWTNVLAVRSHTQRLVLKRASIDAGSWWTLDRGLYEVNASVRGDSLYVSGALYSMLPFKNDSDVFVNIALVGAHVANALWRQVFLLNSVSQRSRESLARFKTCAINRLGERATGLEFAMLAIHSAAEGAKSAGWHDRVVPWGTTTFSASQVFYMTYFVSNVCAFQRGTIEYNDTLRLGHWYMRRVPDFVQAFECRELVPLADNTCSLMEAPD</sequence>
<keyword evidence="3" id="KW-1185">Reference proteome</keyword>
<organism evidence="2 3">
    <name type="scientific">Rhipicephalus microplus</name>
    <name type="common">Cattle tick</name>
    <name type="synonym">Boophilus microplus</name>
    <dbReference type="NCBI Taxonomy" id="6941"/>
    <lineage>
        <taxon>Eukaryota</taxon>
        <taxon>Metazoa</taxon>
        <taxon>Ecdysozoa</taxon>
        <taxon>Arthropoda</taxon>
        <taxon>Chelicerata</taxon>
        <taxon>Arachnida</taxon>
        <taxon>Acari</taxon>
        <taxon>Parasitiformes</taxon>
        <taxon>Ixodida</taxon>
        <taxon>Ixodoidea</taxon>
        <taxon>Ixodidae</taxon>
        <taxon>Rhipicephalinae</taxon>
        <taxon>Rhipicephalus</taxon>
        <taxon>Boophilus</taxon>
    </lineage>
</organism>
<gene>
    <name evidence="2" type="ORF">HPB51_021754</name>
</gene>
<feature type="transmembrane region" description="Helical" evidence="1">
    <location>
        <begin position="147"/>
        <end position="165"/>
    </location>
</feature>
<protein>
    <submittedName>
        <fullName evidence="2">Uncharacterized protein</fullName>
    </submittedName>
</protein>
<evidence type="ECO:0000256" key="1">
    <source>
        <dbReference type="SAM" id="Phobius"/>
    </source>
</evidence>
<keyword evidence="1" id="KW-0812">Transmembrane</keyword>
<evidence type="ECO:0000313" key="3">
    <source>
        <dbReference type="Proteomes" id="UP000821866"/>
    </source>
</evidence>
<keyword evidence="1" id="KW-1133">Transmembrane helix</keyword>
<name>A0A9J6DPD0_RHIMP</name>
<dbReference type="AlphaFoldDB" id="A0A9J6DPD0"/>
<comment type="caution">
    <text evidence="2">The sequence shown here is derived from an EMBL/GenBank/DDBJ whole genome shotgun (WGS) entry which is preliminary data.</text>
</comment>